<name>A0A813P9N5_ADIRI</name>
<dbReference type="SUPFAM" id="SSF53335">
    <property type="entry name" value="S-adenosyl-L-methionine-dependent methyltransferases"/>
    <property type="match status" value="1"/>
</dbReference>
<proteinExistence type="inferred from homology"/>
<evidence type="ECO:0000256" key="1">
    <source>
        <dbReference type="ARBA" id="ARBA00022555"/>
    </source>
</evidence>
<dbReference type="AlphaFoldDB" id="A0A813P9N5"/>
<dbReference type="EMBL" id="CAJNOJ010000011">
    <property type="protein sequence ID" value="CAF0791733.1"/>
    <property type="molecule type" value="Genomic_DNA"/>
</dbReference>
<dbReference type="GO" id="GO:0160104">
    <property type="term" value="F:tRNA (guanine(26)-N2)-dimethyltransferase activity"/>
    <property type="evidence" value="ECO:0007669"/>
    <property type="project" value="UniProtKB-UniRule"/>
</dbReference>
<keyword evidence="4 9" id="KW-0949">S-adenosyl-L-methionine</keyword>
<feature type="compositionally biased region" description="Basic and acidic residues" evidence="10">
    <location>
        <begin position="551"/>
        <end position="561"/>
    </location>
</feature>
<dbReference type="Gene3D" id="3.30.56.70">
    <property type="entry name" value="N2,N2-dimethylguanosine tRNA methyltransferase, C-terminal domain"/>
    <property type="match status" value="1"/>
</dbReference>
<organism evidence="11 13">
    <name type="scientific">Adineta ricciae</name>
    <name type="common">Rotifer</name>
    <dbReference type="NCBI Taxonomy" id="249248"/>
    <lineage>
        <taxon>Eukaryota</taxon>
        <taxon>Metazoa</taxon>
        <taxon>Spiralia</taxon>
        <taxon>Gnathifera</taxon>
        <taxon>Rotifera</taxon>
        <taxon>Eurotatoria</taxon>
        <taxon>Bdelloidea</taxon>
        <taxon>Adinetida</taxon>
        <taxon>Adinetidae</taxon>
        <taxon>Adineta</taxon>
    </lineage>
</organism>
<keyword evidence="1 9" id="KW-0820">tRNA-binding</keyword>
<dbReference type="InterPro" id="IPR029063">
    <property type="entry name" value="SAM-dependent_MTases_sf"/>
</dbReference>
<gene>
    <name evidence="12" type="ORF">EDS130_LOCUS4384</name>
    <name evidence="11" type="ORF">XAT740_LOCUS259</name>
</gene>
<evidence type="ECO:0000313" key="12">
    <source>
        <dbReference type="EMBL" id="CAF0791733.1"/>
    </source>
</evidence>
<dbReference type="Proteomes" id="UP000663828">
    <property type="component" value="Unassembled WGS sequence"/>
</dbReference>
<evidence type="ECO:0000256" key="6">
    <source>
        <dbReference type="ARBA" id="ARBA00022884"/>
    </source>
</evidence>
<feature type="region of interest" description="Disordered" evidence="10">
    <location>
        <begin position="526"/>
        <end position="569"/>
    </location>
</feature>
<comment type="caution">
    <text evidence="11">The sequence shown here is derived from an EMBL/GenBank/DDBJ whole genome shotgun (WGS) entry which is preliminary data.</text>
</comment>
<dbReference type="GO" id="GO:0000049">
    <property type="term" value="F:tRNA binding"/>
    <property type="evidence" value="ECO:0007669"/>
    <property type="project" value="UniProtKB-UniRule"/>
</dbReference>
<dbReference type="CDD" id="cd02440">
    <property type="entry name" value="AdoMet_MTases"/>
    <property type="match status" value="1"/>
</dbReference>
<dbReference type="FunFam" id="3.40.50.150:FF:000051">
    <property type="entry name" value="tRNA (guanine(26)-N(2))-dimethyltransferase"/>
    <property type="match status" value="1"/>
</dbReference>
<reference evidence="11" key="1">
    <citation type="submission" date="2021-02" db="EMBL/GenBank/DDBJ databases">
        <authorList>
            <person name="Nowell W R."/>
        </authorList>
    </citation>
    <scope>NUCLEOTIDE SEQUENCE</scope>
</reference>
<evidence type="ECO:0000313" key="13">
    <source>
        <dbReference type="Proteomes" id="UP000663828"/>
    </source>
</evidence>
<keyword evidence="2 9" id="KW-0489">Methyltransferase</keyword>
<dbReference type="GO" id="GO:0002940">
    <property type="term" value="P:tRNA N2-guanine methylation"/>
    <property type="evidence" value="ECO:0007669"/>
    <property type="project" value="TreeGrafter"/>
</dbReference>
<accession>A0A813P9N5</accession>
<dbReference type="NCBIfam" id="TIGR00308">
    <property type="entry name" value="TRM1"/>
    <property type="match status" value="1"/>
</dbReference>
<sequence>MIFTLTRKRVYQILIRTSILTRRLSTIETKNNDNDDDDDYSLSTIMTDSVQVKEGKANIRLPEGAVFYNPAQVYNRDLSVACLRLVSKHHHENECKRIQKNDPQTSCIPFEQLSAGVRQENGLKIAEALSATGLRSVRYAKEIPGIDTIYANDIDAGAVESIKHNVQSNDVQNLVQASHDDAMNLLYSHRKPENQFHVVDLDPYGTPGQFLDGAVQCIKKNGVLCITATDMASLCGNNPHSCYSKYGSIPLHQPFCHEFALRMILYSLHMQAARYDRIIEPLLCMSIDFYVRLFVRINYGSAKAQSQLGDIATVYNCTHCTSFFFQPYGQASLDERNNAKFRYAQGPPVGTSCTHCGSNLRVGGPIWLGPLFDHSFVSELIGSIEQAPHDSYAYRDRMLSMLYVVKEELPNPLYFDNTKLARIMHTQVPQNKVLRSAILNAGYRVSSTHARQDAIKTDAPHEVIWDIMRALAEQSPTKRSAVERLNTDSPYYRLLTKPSTIQVDFTEHPDWESEARKNKLIRFMGNPHARWGPLGKAVTKKKRPSDESDSTTEKKQMKSDEDLSSDENL</sequence>
<evidence type="ECO:0000256" key="2">
    <source>
        <dbReference type="ARBA" id="ARBA00022603"/>
    </source>
</evidence>
<dbReference type="PROSITE" id="PS51626">
    <property type="entry name" value="SAM_MT_TRM1"/>
    <property type="match status" value="1"/>
</dbReference>
<dbReference type="OrthoDB" id="6349953at2759"/>
<keyword evidence="13" id="KW-1185">Reference proteome</keyword>
<evidence type="ECO:0000256" key="3">
    <source>
        <dbReference type="ARBA" id="ARBA00022679"/>
    </source>
</evidence>
<comment type="catalytic activity">
    <reaction evidence="8 9">
        <text>guanosine(26) in tRNA + 2 S-adenosyl-L-methionine = N(2)-dimethylguanosine(26) in tRNA + 2 S-adenosyl-L-homocysteine + 2 H(+)</text>
        <dbReference type="Rhea" id="RHEA:43140"/>
        <dbReference type="Rhea" id="RHEA-COMP:10359"/>
        <dbReference type="Rhea" id="RHEA-COMP:10360"/>
        <dbReference type="ChEBI" id="CHEBI:15378"/>
        <dbReference type="ChEBI" id="CHEBI:57856"/>
        <dbReference type="ChEBI" id="CHEBI:59789"/>
        <dbReference type="ChEBI" id="CHEBI:74269"/>
        <dbReference type="ChEBI" id="CHEBI:74513"/>
        <dbReference type="EC" id="2.1.1.216"/>
    </reaction>
</comment>
<dbReference type="PANTHER" id="PTHR10631:SF3">
    <property type="entry name" value="TRNA (GUANINE(26)-N(2))-DIMETHYLTRANSFERASE"/>
    <property type="match status" value="1"/>
</dbReference>
<evidence type="ECO:0000256" key="7">
    <source>
        <dbReference type="ARBA" id="ARBA00039099"/>
    </source>
</evidence>
<dbReference type="FunFam" id="3.30.56.70:FF:000001">
    <property type="entry name" value="tRNA (guanine(26)-N(2))-dimethyltransferase"/>
    <property type="match status" value="1"/>
</dbReference>
<protein>
    <recommendedName>
        <fullName evidence="7 9">tRNA (guanine(26)-N(2))-dimethyltransferase</fullName>
        <ecNumber evidence="7 9">2.1.1.216</ecNumber>
    </recommendedName>
</protein>
<dbReference type="EMBL" id="CAJNOR010000007">
    <property type="protein sequence ID" value="CAF0747940.1"/>
    <property type="molecule type" value="Genomic_DNA"/>
</dbReference>
<evidence type="ECO:0000256" key="9">
    <source>
        <dbReference type="PROSITE-ProRule" id="PRU00958"/>
    </source>
</evidence>
<dbReference type="PANTHER" id="PTHR10631">
    <property type="entry name" value="N 2 ,N 2 -DIMETHYLGUANOSINE TRNA METHYLTRANSFERASE"/>
    <property type="match status" value="1"/>
</dbReference>
<dbReference type="Proteomes" id="UP000663852">
    <property type="component" value="Unassembled WGS sequence"/>
</dbReference>
<comment type="similarity">
    <text evidence="9">Belongs to the class I-like SAM-binding methyltransferase superfamily. Trm1 family.</text>
</comment>
<evidence type="ECO:0000256" key="5">
    <source>
        <dbReference type="ARBA" id="ARBA00022694"/>
    </source>
</evidence>
<keyword evidence="3 9" id="KW-0808">Transferase</keyword>
<evidence type="ECO:0000256" key="4">
    <source>
        <dbReference type="ARBA" id="ARBA00022691"/>
    </source>
</evidence>
<dbReference type="Pfam" id="PF02005">
    <property type="entry name" value="TRM"/>
    <property type="match status" value="1"/>
</dbReference>
<dbReference type="InterPro" id="IPR042296">
    <property type="entry name" value="tRNA_met_Trm1_C"/>
</dbReference>
<keyword evidence="6 9" id="KW-0694">RNA-binding</keyword>
<evidence type="ECO:0000256" key="10">
    <source>
        <dbReference type="SAM" id="MobiDB-lite"/>
    </source>
</evidence>
<dbReference type="EC" id="2.1.1.216" evidence="7 9"/>
<dbReference type="Gene3D" id="3.40.50.150">
    <property type="entry name" value="Vaccinia Virus protein VP39"/>
    <property type="match status" value="1"/>
</dbReference>
<evidence type="ECO:0000313" key="11">
    <source>
        <dbReference type="EMBL" id="CAF0747940.1"/>
    </source>
</evidence>
<dbReference type="InterPro" id="IPR002905">
    <property type="entry name" value="Trm1"/>
</dbReference>
<evidence type="ECO:0000256" key="8">
    <source>
        <dbReference type="ARBA" id="ARBA00051897"/>
    </source>
</evidence>
<keyword evidence="5 9" id="KW-0819">tRNA processing</keyword>
<dbReference type="GO" id="GO:0005634">
    <property type="term" value="C:nucleus"/>
    <property type="evidence" value="ECO:0007669"/>
    <property type="project" value="TreeGrafter"/>
</dbReference>